<accession>A0A699H2C1</accession>
<keyword evidence="1" id="KW-0175">Coiled coil</keyword>
<protein>
    <recommendedName>
        <fullName evidence="3">Pre-mRNA splicing Prp18-interacting factor</fullName>
    </recommendedName>
</protein>
<sequence>MCLNCTYEDGKPITCCVCEGPLRGGFCLFCDSKAENSFTCDQNAYSFNDTSSNFNHLLQPQYKTYLCKLCGNNSHYVYDCQPQFSFVYEQEPSYNQNYNDNFYPHDLPSFPCCNNCRGSHETFQCQPMEQNIDSSGLDQIQTLQFPFIHPLSQEMSEEVFQAKGDLMKSIQTFLDKFNCIPFGEMPKILLQAWDKFFIIQHAQLEDSNELLQKLLEDLHIVNKELAEYINSPSWDRPTLFNDNEEHSVQYKEYLENSSNEIAASNSNQEKETPPQDSDIRQLIREECCIKNFRVKKSSTSLNITSQISPVHAITPVLSTEEPEYSLSMGYEHLNTIMETKSDEVTKFSAKNLLPIPSEYEVTSDDASKCDVPVKDETSPAFTTFSNPIFDDNDNFTSSDDESLFEEEVPTEDFKVYSNPLFDDEEINSNEIDPHYFNTESDLIESLSNRDTLIDSSPKFDYLEEFSGALMPSSIVDEERIRREHEEYISLMKKLFFINSFPRPLENFHANTIIKTLPTSPIPVEDSDFQREEIDIFTGTDDLLPPDIESDDYDLEGISIFLKNYLLMIPFPFPKMSHLILIIRMIRRFLVLLQNHRMLSFSLILSPIQEK</sequence>
<evidence type="ECO:0000313" key="2">
    <source>
        <dbReference type="EMBL" id="GEW80731.1"/>
    </source>
</evidence>
<evidence type="ECO:0000256" key="1">
    <source>
        <dbReference type="SAM" id="Coils"/>
    </source>
</evidence>
<dbReference type="AlphaFoldDB" id="A0A699H2C1"/>
<proteinExistence type="predicted"/>
<name>A0A699H2C1_TANCI</name>
<organism evidence="2">
    <name type="scientific">Tanacetum cinerariifolium</name>
    <name type="common">Dalmatian daisy</name>
    <name type="synonym">Chrysanthemum cinerariifolium</name>
    <dbReference type="NCBI Taxonomy" id="118510"/>
    <lineage>
        <taxon>Eukaryota</taxon>
        <taxon>Viridiplantae</taxon>
        <taxon>Streptophyta</taxon>
        <taxon>Embryophyta</taxon>
        <taxon>Tracheophyta</taxon>
        <taxon>Spermatophyta</taxon>
        <taxon>Magnoliopsida</taxon>
        <taxon>eudicotyledons</taxon>
        <taxon>Gunneridae</taxon>
        <taxon>Pentapetalae</taxon>
        <taxon>asterids</taxon>
        <taxon>campanulids</taxon>
        <taxon>Asterales</taxon>
        <taxon>Asteraceae</taxon>
        <taxon>Asteroideae</taxon>
        <taxon>Anthemideae</taxon>
        <taxon>Anthemidinae</taxon>
        <taxon>Tanacetum</taxon>
    </lineage>
</organism>
<dbReference type="EMBL" id="BKCJ010074893">
    <property type="protein sequence ID" value="GEW80731.1"/>
    <property type="molecule type" value="Genomic_DNA"/>
</dbReference>
<reference evidence="2" key="1">
    <citation type="journal article" date="2019" name="Sci. Rep.">
        <title>Draft genome of Tanacetum cinerariifolium, the natural source of mosquito coil.</title>
        <authorList>
            <person name="Yamashiro T."/>
            <person name="Shiraishi A."/>
            <person name="Satake H."/>
            <person name="Nakayama K."/>
        </authorList>
    </citation>
    <scope>NUCLEOTIDE SEQUENCE</scope>
</reference>
<comment type="caution">
    <text evidence="2">The sequence shown here is derived from an EMBL/GenBank/DDBJ whole genome shotgun (WGS) entry which is preliminary data.</text>
</comment>
<feature type="coiled-coil region" evidence="1">
    <location>
        <begin position="204"/>
        <end position="231"/>
    </location>
</feature>
<gene>
    <name evidence="2" type="ORF">Tci_252707</name>
</gene>
<evidence type="ECO:0008006" key="3">
    <source>
        <dbReference type="Google" id="ProtNLM"/>
    </source>
</evidence>